<keyword evidence="3" id="KW-1185">Reference proteome</keyword>
<accession>A0A2T7NSI8</accession>
<proteinExistence type="predicted"/>
<name>A0A2T7NSI8_POMCA</name>
<evidence type="ECO:0000256" key="1">
    <source>
        <dbReference type="SAM" id="MobiDB-lite"/>
    </source>
</evidence>
<evidence type="ECO:0000313" key="2">
    <source>
        <dbReference type="EMBL" id="PVD24116.1"/>
    </source>
</evidence>
<sequence>MLHERTMTTLEDEVEGCGMSTSITSRGSVCSSAASPACNDTHQGREAGDGQAQAPTSVAGVIGLDRNVMPFDGMEKVTTRVGRQLLITIR</sequence>
<gene>
    <name evidence="2" type="ORF">C0Q70_14586</name>
</gene>
<dbReference type="EMBL" id="PZQS01000009">
    <property type="protein sequence ID" value="PVD24116.1"/>
    <property type="molecule type" value="Genomic_DNA"/>
</dbReference>
<feature type="compositionally biased region" description="Polar residues" evidence="1">
    <location>
        <begin position="21"/>
        <end position="41"/>
    </location>
</feature>
<dbReference type="AlphaFoldDB" id="A0A2T7NSI8"/>
<reference evidence="2 3" key="1">
    <citation type="submission" date="2018-04" db="EMBL/GenBank/DDBJ databases">
        <title>The genome of golden apple snail Pomacea canaliculata provides insight into stress tolerance and invasive adaptation.</title>
        <authorList>
            <person name="Liu C."/>
            <person name="Liu B."/>
            <person name="Ren Y."/>
            <person name="Zhang Y."/>
            <person name="Wang H."/>
            <person name="Li S."/>
            <person name="Jiang F."/>
            <person name="Yin L."/>
            <person name="Zhang G."/>
            <person name="Qian W."/>
            <person name="Fan W."/>
        </authorList>
    </citation>
    <scope>NUCLEOTIDE SEQUENCE [LARGE SCALE GENOMIC DNA]</scope>
    <source>
        <strain evidence="2">SZHN2017</strain>
        <tissue evidence="2">Muscle</tissue>
    </source>
</reference>
<comment type="caution">
    <text evidence="2">The sequence shown here is derived from an EMBL/GenBank/DDBJ whole genome shotgun (WGS) entry which is preliminary data.</text>
</comment>
<protein>
    <submittedName>
        <fullName evidence="2">Uncharacterized protein</fullName>
    </submittedName>
</protein>
<evidence type="ECO:0000313" key="3">
    <source>
        <dbReference type="Proteomes" id="UP000245119"/>
    </source>
</evidence>
<feature type="region of interest" description="Disordered" evidence="1">
    <location>
        <begin position="21"/>
        <end position="54"/>
    </location>
</feature>
<organism evidence="2 3">
    <name type="scientific">Pomacea canaliculata</name>
    <name type="common">Golden apple snail</name>
    <dbReference type="NCBI Taxonomy" id="400727"/>
    <lineage>
        <taxon>Eukaryota</taxon>
        <taxon>Metazoa</taxon>
        <taxon>Spiralia</taxon>
        <taxon>Lophotrochozoa</taxon>
        <taxon>Mollusca</taxon>
        <taxon>Gastropoda</taxon>
        <taxon>Caenogastropoda</taxon>
        <taxon>Architaenioglossa</taxon>
        <taxon>Ampullarioidea</taxon>
        <taxon>Ampullariidae</taxon>
        <taxon>Pomacea</taxon>
    </lineage>
</organism>
<dbReference type="Proteomes" id="UP000245119">
    <property type="component" value="Linkage Group LG9"/>
</dbReference>